<feature type="region of interest" description="Disordered" evidence="2">
    <location>
        <begin position="620"/>
        <end position="712"/>
    </location>
</feature>
<dbReference type="Proteomes" id="UP000005220">
    <property type="component" value="Chromosome 3"/>
</dbReference>
<dbReference type="eggNOG" id="ENOG502RGCG">
    <property type="taxonomic scope" value="Eukaryota"/>
</dbReference>
<feature type="signal peptide" evidence="3">
    <location>
        <begin position="1"/>
        <end position="22"/>
    </location>
</feature>
<organism evidence="5 6">
    <name type="scientific">Kazachstania africana (strain ATCC 22294 / BCRC 22015 / CBS 2517 / CECT 1963 / NBRC 1671 / NRRL Y-8276)</name>
    <name type="common">Yeast</name>
    <name type="synonym">Kluyveromyces africanus</name>
    <dbReference type="NCBI Taxonomy" id="1071382"/>
    <lineage>
        <taxon>Eukaryota</taxon>
        <taxon>Fungi</taxon>
        <taxon>Dikarya</taxon>
        <taxon>Ascomycota</taxon>
        <taxon>Saccharomycotina</taxon>
        <taxon>Saccharomycetes</taxon>
        <taxon>Saccharomycetales</taxon>
        <taxon>Saccharomycetaceae</taxon>
        <taxon>Kazachstania</taxon>
    </lineage>
</organism>
<evidence type="ECO:0000259" key="4">
    <source>
        <dbReference type="SMART" id="SM01056"/>
    </source>
</evidence>
<accession>H2ATC4</accession>
<dbReference type="GO" id="GO:1903561">
    <property type="term" value="C:extracellular vesicle"/>
    <property type="evidence" value="ECO:0007669"/>
    <property type="project" value="TreeGrafter"/>
</dbReference>
<evidence type="ECO:0000256" key="3">
    <source>
        <dbReference type="SAM" id="SignalP"/>
    </source>
</evidence>
<dbReference type="RefSeq" id="XP_003956759.1">
    <property type="nucleotide sequence ID" value="XM_003956710.1"/>
</dbReference>
<dbReference type="STRING" id="1071382.H2ATC4"/>
<dbReference type="InParanoid" id="H2ATC4"/>
<dbReference type="GeneID" id="13885542"/>
<evidence type="ECO:0000313" key="5">
    <source>
        <dbReference type="EMBL" id="CCF57624.1"/>
    </source>
</evidence>
<dbReference type="SMART" id="SM01056">
    <property type="entry name" value="Candida_ALS_N"/>
    <property type="match status" value="1"/>
</dbReference>
<evidence type="ECO:0000256" key="2">
    <source>
        <dbReference type="SAM" id="MobiDB-lite"/>
    </source>
</evidence>
<dbReference type="GO" id="GO:0000128">
    <property type="term" value="P:flocculation"/>
    <property type="evidence" value="ECO:0007669"/>
    <property type="project" value="InterPro"/>
</dbReference>
<dbReference type="InterPro" id="IPR024672">
    <property type="entry name" value="Agglutinin-like_N"/>
</dbReference>
<dbReference type="AlphaFoldDB" id="H2ATC4"/>
<keyword evidence="3" id="KW-0732">Signal</keyword>
<feature type="compositionally biased region" description="Low complexity" evidence="2">
    <location>
        <begin position="620"/>
        <end position="702"/>
    </location>
</feature>
<dbReference type="PANTHER" id="PTHR33793">
    <property type="entry name" value="ALPHA-AGGLUTININ"/>
    <property type="match status" value="1"/>
</dbReference>
<dbReference type="Pfam" id="PF11766">
    <property type="entry name" value="Candida_ALS_N"/>
    <property type="match status" value="1"/>
</dbReference>
<feature type="compositionally biased region" description="Polar residues" evidence="2">
    <location>
        <begin position="703"/>
        <end position="712"/>
    </location>
</feature>
<dbReference type="KEGG" id="kaf:KAFR_0C06280"/>
<dbReference type="InterPro" id="IPR033504">
    <property type="entry name" value="ALS"/>
</dbReference>
<feature type="domain" description="Agglutinin-like protein N-terminal" evidence="4">
    <location>
        <begin position="52"/>
        <end position="302"/>
    </location>
</feature>
<protein>
    <recommendedName>
        <fullName evidence="4">Agglutinin-like protein N-terminal domain-containing protein</fullName>
    </recommendedName>
</protein>
<dbReference type="GO" id="GO:0030445">
    <property type="term" value="C:yeast-form cell wall"/>
    <property type="evidence" value="ECO:0007669"/>
    <property type="project" value="TreeGrafter"/>
</dbReference>
<feature type="chain" id="PRO_5003559641" description="Agglutinin-like protein N-terminal domain-containing protein" evidence="3">
    <location>
        <begin position="23"/>
        <end position="712"/>
    </location>
</feature>
<dbReference type="GO" id="GO:0030448">
    <property type="term" value="P:hyphal growth"/>
    <property type="evidence" value="ECO:0007669"/>
    <property type="project" value="TreeGrafter"/>
</dbReference>
<dbReference type="Gene3D" id="2.60.40.1280">
    <property type="match status" value="1"/>
</dbReference>
<name>H2ATC4_KAZAF</name>
<keyword evidence="1" id="KW-0677">Repeat</keyword>
<dbReference type="FunCoup" id="H2ATC4">
    <property type="interactions" value="46"/>
</dbReference>
<dbReference type="Gene3D" id="2.60.40.2430">
    <property type="entry name" value="Agglutinin-like protein, N-terminal domain, N2 subdomain"/>
    <property type="match status" value="1"/>
</dbReference>
<dbReference type="GO" id="GO:0050839">
    <property type="term" value="F:cell adhesion molecule binding"/>
    <property type="evidence" value="ECO:0007669"/>
    <property type="project" value="EnsemblFungi"/>
</dbReference>
<evidence type="ECO:0000313" key="6">
    <source>
        <dbReference type="Proteomes" id="UP000005220"/>
    </source>
</evidence>
<gene>
    <name evidence="5" type="primary">KAFR0C06280</name>
    <name evidence="5" type="ORF">KAFR_0C06280</name>
</gene>
<dbReference type="InterPro" id="IPR011252">
    <property type="entry name" value="Fibrogen-bd_dom1"/>
</dbReference>
<dbReference type="GO" id="GO:0000752">
    <property type="term" value="P:agglutination involved in conjugation with cellular fusion"/>
    <property type="evidence" value="ECO:0007669"/>
    <property type="project" value="EnsemblFungi"/>
</dbReference>
<reference evidence="5 6" key="1">
    <citation type="journal article" date="2011" name="Proc. Natl. Acad. Sci. U.S.A.">
        <title>Evolutionary erosion of yeast sex chromosomes by mating-type switching accidents.</title>
        <authorList>
            <person name="Gordon J.L."/>
            <person name="Armisen D."/>
            <person name="Proux-Wera E."/>
            <person name="Oheigeartaigh S.S."/>
            <person name="Byrne K.P."/>
            <person name="Wolfe K.H."/>
        </authorList>
    </citation>
    <scope>NUCLEOTIDE SEQUENCE [LARGE SCALE GENOMIC DNA]</scope>
    <source>
        <strain evidence="6">ATCC 22294 / BCRC 22015 / CBS 2517 / CECT 1963 / NBRC 1671 / NRRL Y-8276</strain>
    </source>
</reference>
<dbReference type="HOGENOM" id="CLU_019475_0_0_1"/>
<keyword evidence="6" id="KW-1185">Reference proteome</keyword>
<dbReference type="InterPro" id="IPR001389">
    <property type="entry name" value="Flocculin"/>
</dbReference>
<proteinExistence type="predicted"/>
<dbReference type="InterPro" id="IPR043063">
    <property type="entry name" value="Agglutinin-like_N_N2"/>
</dbReference>
<dbReference type="EMBL" id="HE650823">
    <property type="protein sequence ID" value="CCF57624.1"/>
    <property type="molecule type" value="Genomic_DNA"/>
</dbReference>
<dbReference type="Pfam" id="PF00624">
    <property type="entry name" value="Flocculin"/>
    <property type="match status" value="4"/>
</dbReference>
<feature type="region of interest" description="Disordered" evidence="2">
    <location>
        <begin position="584"/>
        <end position="604"/>
    </location>
</feature>
<evidence type="ECO:0000256" key="1">
    <source>
        <dbReference type="ARBA" id="ARBA00022737"/>
    </source>
</evidence>
<dbReference type="PANTHER" id="PTHR33793:SF2">
    <property type="entry name" value="AGGLUTININ-LIKE PROTEIN 6"/>
    <property type="match status" value="1"/>
</dbReference>
<dbReference type="OrthoDB" id="3981162at2759"/>
<sequence length="712" mass="76374">MIGKKILQLFYISFTFLLIVKATEISDITFANLSVIALSEAYPHLGWEASFDFSIEDASTIKQGDTFTLNLEHVYRLLLNGDNSSNMTISLDDGTDIFNCYVAQQAAYLYPNTIFVCEAIGNFSAYSLITGNITFGLTFSSGDSAYEYELEGANYYENGTTTVSFGDQMSTDIIFDSSSFDMDFYFISRTTSYDSIEVYYLGMNCPSGHLVGGTETIDFDSTDEGLDIDCSSVQVYVSNEFNDWWLPKSYNETDADTLCFDDTLMISVGESKPEDMLFVNVLQTITSGATTVLHDINMQYTCMDTTYNTTYVTSISTYNMLSIKQGYQAAAAAARNIAIETSSIPITSTTTTGWTGSYTTTYSTESTFVTGSNSETTPEIVYHVETPSTELVSTTTTGWTGSYTTTYSTESTFVTGSNSETTPEIVYHVETPSTELVSTTTTGWTGSYTTTYSTESTFVTGSNSETTPEIVYHVETPSTELVSTTTTGWTGSYTTTYSTESTFVTGSNSETTPEIVYHVETPSTSMVSSTSSSSINTTTLSTVLSLPSSSSITITSSNRTSSVLTSTPGTSIISTISNSLSTVSSSKSSSIVTPPSSIKSDKTTSSTIVPPVIVTSNDVTTSTETVTTESITSSTTTLSSGASSSVPPVSTGDIVSTTTKSTKNSTTSTSSLFSRSQITSESTYVVQSSTSSTSVPQVTQYVGTGNTKKQTG</sequence>
<dbReference type="GO" id="GO:0030446">
    <property type="term" value="C:hyphal cell wall"/>
    <property type="evidence" value="ECO:0007669"/>
    <property type="project" value="TreeGrafter"/>
</dbReference>
<dbReference type="GO" id="GO:0009986">
    <property type="term" value="C:cell surface"/>
    <property type="evidence" value="ECO:0007669"/>
    <property type="project" value="TreeGrafter"/>
</dbReference>